<feature type="region of interest" description="Disordered" evidence="1">
    <location>
        <begin position="116"/>
        <end position="146"/>
    </location>
</feature>
<feature type="non-terminal residue" evidence="2">
    <location>
        <position position="1"/>
    </location>
</feature>
<dbReference type="Gene3D" id="1.20.5.340">
    <property type="match status" value="1"/>
</dbReference>
<accession>A0A0F8WI75</accession>
<evidence type="ECO:0000256" key="1">
    <source>
        <dbReference type="SAM" id="MobiDB-lite"/>
    </source>
</evidence>
<organism evidence="2">
    <name type="scientific">marine sediment metagenome</name>
    <dbReference type="NCBI Taxonomy" id="412755"/>
    <lineage>
        <taxon>unclassified sequences</taxon>
        <taxon>metagenomes</taxon>
        <taxon>ecological metagenomes</taxon>
    </lineage>
</organism>
<evidence type="ECO:0000313" key="2">
    <source>
        <dbReference type="EMBL" id="KKK56577.1"/>
    </source>
</evidence>
<reference evidence="2" key="1">
    <citation type="journal article" date="2015" name="Nature">
        <title>Complex archaea that bridge the gap between prokaryotes and eukaryotes.</title>
        <authorList>
            <person name="Spang A."/>
            <person name="Saw J.H."/>
            <person name="Jorgensen S.L."/>
            <person name="Zaremba-Niedzwiedzka K."/>
            <person name="Martijn J."/>
            <person name="Lind A.E."/>
            <person name="van Eijk R."/>
            <person name="Schleper C."/>
            <person name="Guy L."/>
            <person name="Ettema T.J."/>
        </authorList>
    </citation>
    <scope>NUCLEOTIDE SEQUENCE</scope>
</reference>
<sequence>RAGVAVPSLVSQHLLGFGAGRFLDYRKEGSLRLFVRAGLLFRFLLGLLRRINEAAIELAELCVAEGDDAVFARLGELPAWPHFQAWASEALGDGLPEPEPEMTATAVDTLERLHGPAAEPQADGDPGGSEEAQAERTDPATGDVGETAGEFLDRKLKEDHGAEEPEPEPAVVADPHVPFLDPPSYAAEIEAIKERLANAERLASDHDEQISGLNGDMRAVESRATALEDAAAAPVQDHAPAIDALQERLAKLAADVDDNDDLIGGLSAGLTAVEARVTAQQDPPAEPGPVAAGAEQPAAG</sequence>
<dbReference type="AlphaFoldDB" id="A0A0F8WI75"/>
<protein>
    <submittedName>
        <fullName evidence="2">Uncharacterized protein</fullName>
    </submittedName>
</protein>
<feature type="region of interest" description="Disordered" evidence="1">
    <location>
        <begin position="276"/>
        <end position="300"/>
    </location>
</feature>
<name>A0A0F8WI75_9ZZZZ</name>
<gene>
    <name evidence="2" type="ORF">LCGC14_3063120</name>
</gene>
<comment type="caution">
    <text evidence="2">The sequence shown here is derived from an EMBL/GenBank/DDBJ whole genome shotgun (WGS) entry which is preliminary data.</text>
</comment>
<feature type="compositionally biased region" description="Low complexity" evidence="1">
    <location>
        <begin position="288"/>
        <end position="300"/>
    </location>
</feature>
<feature type="region of interest" description="Disordered" evidence="1">
    <location>
        <begin position="158"/>
        <end position="177"/>
    </location>
</feature>
<proteinExistence type="predicted"/>
<dbReference type="EMBL" id="LAZR01064922">
    <property type="protein sequence ID" value="KKK56577.1"/>
    <property type="molecule type" value="Genomic_DNA"/>
</dbReference>